<reference evidence="2" key="1">
    <citation type="submission" date="2020-12" db="UniProtKB">
        <authorList>
            <consortium name="WormBaseParasite"/>
        </authorList>
    </citation>
    <scope>IDENTIFICATION</scope>
    <source>
        <strain evidence="2">MHco3</strain>
    </source>
</reference>
<dbReference type="AlphaFoldDB" id="A0A7I4YHH9"/>
<organism evidence="1 2">
    <name type="scientific">Haemonchus contortus</name>
    <name type="common">Barber pole worm</name>
    <dbReference type="NCBI Taxonomy" id="6289"/>
    <lineage>
        <taxon>Eukaryota</taxon>
        <taxon>Metazoa</taxon>
        <taxon>Ecdysozoa</taxon>
        <taxon>Nematoda</taxon>
        <taxon>Chromadorea</taxon>
        <taxon>Rhabditida</taxon>
        <taxon>Rhabditina</taxon>
        <taxon>Rhabditomorpha</taxon>
        <taxon>Strongyloidea</taxon>
        <taxon>Trichostrongylidae</taxon>
        <taxon>Haemonchus</taxon>
    </lineage>
</organism>
<keyword evidence="1" id="KW-1185">Reference proteome</keyword>
<evidence type="ECO:0000313" key="2">
    <source>
        <dbReference type="WBParaSite" id="HCON_00091590-00001"/>
    </source>
</evidence>
<accession>A0A7I4YHH9</accession>
<dbReference type="OrthoDB" id="407509at2759"/>
<evidence type="ECO:0000313" key="1">
    <source>
        <dbReference type="Proteomes" id="UP000025227"/>
    </source>
</evidence>
<dbReference type="WBParaSite" id="HCON_00091590-00001">
    <property type="protein sequence ID" value="HCON_00091590-00001"/>
    <property type="gene ID" value="HCON_00091590"/>
</dbReference>
<protein>
    <submittedName>
        <fullName evidence="2">Uncharacterized protein</fullName>
    </submittedName>
</protein>
<dbReference type="Proteomes" id="UP000025227">
    <property type="component" value="Unplaced"/>
</dbReference>
<name>A0A7I4YHH9_HAECO</name>
<proteinExistence type="predicted"/>
<sequence length="78" mass="9367">MKALNERNVDPRVPGAIHWTTLARNRDEWRRHWRPLEEIDDQRDDRRILLSVCTILKTFWPKCGSKIVDINEIMKESP</sequence>